<dbReference type="PROSITE" id="PS51192">
    <property type="entry name" value="HELICASE_ATP_BIND_1"/>
    <property type="match status" value="1"/>
</dbReference>
<comment type="similarity">
    <text evidence="10 13">In the N-terminal section; belongs to the UvrB family.</text>
</comment>
<dbReference type="InterPro" id="IPR011545">
    <property type="entry name" value="DEAD/DEAH_box_helicase_dom"/>
</dbReference>
<sequence>MTPQRVTGNERLSWEPKPVLMPFPSLTARTGTGTIGLFAATLGVQSPVSVLRLPQMSATAGKQTWGNLPGAALSLAIAEAASSAGRFTLLLTADSQAADRLEQELRFFAPGLPVLPFPDWETLPYDLFSPHQDIISQRIASLYRLPELSHGILVVPITTALHRLAPTRFLLGSSLVLDVGQTIDVEQMRSRLEATGYRCVDTVYEHGEFAVRGALIDLFPMGSKLPYRIDLFDDEIETLRTFDPETQRSIDKVDSIRLLPAREFPMQKEEVTRFKARFRERFDVDFRRSAIFQDLASGIIPAGIEYYLPLFFEETSTLFDYLPSDTQVFSLPGVEQAAEHFWNDVRGRYEDRRGDLSRPLLPPSELFLPVEDCFAQLKQWPRVVVSADDVEPGTGRERFPARTLPNLAIEAKANQPLAALSDFLDQFSGRVLFTAESAGRREVLLELLERLKLRPQTVEGWADFITGSQRLAITIAPLDEGLLLEDPAIALVAESPLFGQRVMQRRRRDKRGEAANDAVIKNLTELREGAPVVHIDHGVGRYLGLATLEIDGQAAEFLTLEYAEGAKLYVPVANLHLIARYTGSDDALAPLHRLGSEAWQKAKRKAAEQVRDVAAELLDIYARRAARKGYAFADPAADYATFSAGFPFEETPDQQNAIEAVRADMLAAKPMDRLVCGDVGFGKTEVAMRAAFIAVHSGRQVAVLVPTTLLAQQHYNSFRDRFADWPVTVEVMSRFKSAKEVASAAADLAEGKIDILIGTHKLLQDDVRFKDLGLVVIDEEHRFGVRQKEQLKALRSEVDILTLTATPIPRTLNMAVAGMRDLSIIATPPARRLSVRTFVMEHNNSTVKEALLRELLRGGQVYYLHNDVKTIEKCAADLAELVPEARIGIGHGQMRERELEQVMSDFYHKRFNVLIASTIIETGIDVPSANTIVIERADKFGLAQLHQLRGRVGRSHHQAYAYLLTPARQKVSADAEKRLEAIANTQDLGAGFVLATNDLEIRGAGELLGEGQSGQIQAVGFTLYMEMLERAVKAIRKGTQPNLEQPLGGGPEVNLRLPALIPEDYLPDVHARLILYKRIASATDEEGLKDLQVEMIDRFGLLPEPTKNLMRLTQLKLQAEKLGIKKVDAGPNGGKLEFEAETPVDPLTLIKLIQGQPKRYKFEGATQFRFLVPMERPDERFNTLEALFERLTPQTA</sequence>
<dbReference type="SUPFAM" id="SSF141259">
    <property type="entry name" value="CarD-like"/>
    <property type="match status" value="1"/>
</dbReference>
<dbReference type="Pfam" id="PF17757">
    <property type="entry name" value="UvrB_inter"/>
    <property type="match status" value="1"/>
</dbReference>
<dbReference type="PANTHER" id="PTHR47964">
    <property type="entry name" value="ATP-DEPENDENT DNA HELICASE HOMOLOG RECG, CHLOROPLASTIC"/>
    <property type="match status" value="1"/>
</dbReference>
<name>A0A379KTF2_PSEPU</name>
<gene>
    <name evidence="13 16" type="primary">mfd</name>
    <name evidence="16" type="ORF">NCTC7914_04785</name>
</gene>
<dbReference type="PANTHER" id="PTHR47964:SF1">
    <property type="entry name" value="ATP-DEPENDENT DNA HELICASE HOMOLOG RECG, CHLOROPLASTIC"/>
    <property type="match status" value="1"/>
</dbReference>
<dbReference type="SMART" id="SM01058">
    <property type="entry name" value="CarD_TRCF"/>
    <property type="match status" value="1"/>
</dbReference>
<dbReference type="NCBIfam" id="TIGR00580">
    <property type="entry name" value="mfd"/>
    <property type="match status" value="1"/>
</dbReference>
<keyword evidence="3 13" id="KW-0547">Nucleotide-binding</keyword>
<dbReference type="GO" id="GO:0005524">
    <property type="term" value="F:ATP binding"/>
    <property type="evidence" value="ECO:0007669"/>
    <property type="project" value="UniProtKB-UniRule"/>
</dbReference>
<dbReference type="NCBIfam" id="NF007966">
    <property type="entry name" value="PRK10689.1"/>
    <property type="match status" value="1"/>
</dbReference>
<dbReference type="SUPFAM" id="SSF52540">
    <property type="entry name" value="P-loop containing nucleoside triphosphate hydrolases"/>
    <property type="match status" value="4"/>
</dbReference>
<dbReference type="GO" id="GO:0006355">
    <property type="term" value="P:regulation of DNA-templated transcription"/>
    <property type="evidence" value="ECO:0007669"/>
    <property type="project" value="UniProtKB-UniRule"/>
</dbReference>
<dbReference type="Gene3D" id="3.90.1150.50">
    <property type="entry name" value="Transcription-repair-coupling factor, D7 domain"/>
    <property type="match status" value="1"/>
</dbReference>
<dbReference type="EC" id="3.6.4.-" evidence="13"/>
<evidence type="ECO:0000256" key="7">
    <source>
        <dbReference type="ARBA" id="ARBA00022840"/>
    </source>
</evidence>
<evidence type="ECO:0000256" key="12">
    <source>
        <dbReference type="ARBA" id="ARBA00070128"/>
    </source>
</evidence>
<dbReference type="CDD" id="cd18810">
    <property type="entry name" value="SF2_C_TRCF"/>
    <property type="match status" value="1"/>
</dbReference>
<evidence type="ECO:0000313" key="17">
    <source>
        <dbReference type="Proteomes" id="UP000254602"/>
    </source>
</evidence>
<dbReference type="InterPro" id="IPR005118">
    <property type="entry name" value="TRCF_C"/>
</dbReference>
<evidence type="ECO:0000313" key="16">
    <source>
        <dbReference type="EMBL" id="SUD70617.1"/>
    </source>
</evidence>
<dbReference type="InterPro" id="IPR036101">
    <property type="entry name" value="CarD-like/TRCF_RID_sf"/>
</dbReference>
<dbReference type="InterPro" id="IPR027417">
    <property type="entry name" value="P-loop_NTPase"/>
</dbReference>
<dbReference type="PROSITE" id="PS51194">
    <property type="entry name" value="HELICASE_CTER"/>
    <property type="match status" value="1"/>
</dbReference>
<dbReference type="Pfam" id="PF03461">
    <property type="entry name" value="TRCF"/>
    <property type="match status" value="1"/>
</dbReference>
<dbReference type="InterPro" id="IPR014001">
    <property type="entry name" value="Helicase_ATP-bd"/>
</dbReference>
<dbReference type="GO" id="GO:0005737">
    <property type="term" value="C:cytoplasm"/>
    <property type="evidence" value="ECO:0007669"/>
    <property type="project" value="UniProtKB-SubCell"/>
</dbReference>
<dbReference type="Gene3D" id="3.40.50.11180">
    <property type="match status" value="1"/>
</dbReference>
<dbReference type="Gene3D" id="2.40.10.170">
    <property type="match status" value="1"/>
</dbReference>
<dbReference type="InterPro" id="IPR003711">
    <property type="entry name" value="CarD-like/TRCF_RID"/>
</dbReference>
<dbReference type="Pfam" id="PF00271">
    <property type="entry name" value="Helicase_C"/>
    <property type="match status" value="1"/>
</dbReference>
<protein>
    <recommendedName>
        <fullName evidence="12 13">Transcription-repair-coupling factor</fullName>
        <shortName evidence="13">TRCF</shortName>
        <ecNumber evidence="13">3.6.4.-</ecNumber>
    </recommendedName>
</protein>
<dbReference type="InterPro" id="IPR001650">
    <property type="entry name" value="Helicase_C-like"/>
</dbReference>
<dbReference type="GO" id="GO:0000716">
    <property type="term" value="P:transcription-coupled nucleotide-excision repair, DNA damage recognition"/>
    <property type="evidence" value="ECO:0007669"/>
    <property type="project" value="UniProtKB-UniRule"/>
</dbReference>
<dbReference type="InterPro" id="IPR037235">
    <property type="entry name" value="TRCF-like_C_D7"/>
</dbReference>
<dbReference type="SUPFAM" id="SSF143517">
    <property type="entry name" value="TRCF domain-like"/>
    <property type="match status" value="1"/>
</dbReference>
<dbReference type="Proteomes" id="UP000254602">
    <property type="component" value="Unassembled WGS sequence"/>
</dbReference>
<evidence type="ECO:0000256" key="3">
    <source>
        <dbReference type="ARBA" id="ARBA00022741"/>
    </source>
</evidence>
<comment type="function">
    <text evidence="13">Couples transcription and DNA repair by recognizing RNA polymerase (RNAP) stalled at DNA lesions. Mediates ATP-dependent release of RNAP and its truncated transcript from the DNA, and recruitment of nucleotide excision repair machinery to the damaged site.</text>
</comment>
<evidence type="ECO:0000256" key="13">
    <source>
        <dbReference type="HAMAP-Rule" id="MF_00969"/>
    </source>
</evidence>
<keyword evidence="6" id="KW-0347">Helicase</keyword>
<evidence type="ECO:0000256" key="11">
    <source>
        <dbReference type="ARBA" id="ARBA00061399"/>
    </source>
</evidence>
<dbReference type="Pfam" id="PF21132">
    <property type="entry name" value="MFD_D3"/>
    <property type="match status" value="1"/>
</dbReference>
<evidence type="ECO:0000256" key="10">
    <source>
        <dbReference type="ARBA" id="ARBA00061104"/>
    </source>
</evidence>
<dbReference type="InterPro" id="IPR048635">
    <property type="entry name" value="MFD_D3"/>
</dbReference>
<dbReference type="SMART" id="SM00487">
    <property type="entry name" value="DEXDc"/>
    <property type="match status" value="1"/>
</dbReference>
<dbReference type="CDD" id="cd17991">
    <property type="entry name" value="DEXHc_TRCF"/>
    <property type="match status" value="1"/>
</dbReference>
<dbReference type="FunFam" id="3.40.50.300:FF:000546">
    <property type="entry name" value="Transcription-repair-coupling factor"/>
    <property type="match status" value="1"/>
</dbReference>
<evidence type="ECO:0000259" key="14">
    <source>
        <dbReference type="PROSITE" id="PS51192"/>
    </source>
</evidence>
<dbReference type="InterPro" id="IPR047112">
    <property type="entry name" value="RecG/Mfd"/>
</dbReference>
<keyword evidence="7 13" id="KW-0067">ATP-binding</keyword>
<dbReference type="InterPro" id="IPR004576">
    <property type="entry name" value="Mfd"/>
</dbReference>
<dbReference type="EMBL" id="UGUY01000001">
    <property type="protein sequence ID" value="SUD70617.1"/>
    <property type="molecule type" value="Genomic_DNA"/>
</dbReference>
<proteinExistence type="inferred from homology"/>
<keyword evidence="5 13" id="KW-0378">Hydrolase</keyword>
<evidence type="ECO:0000256" key="8">
    <source>
        <dbReference type="ARBA" id="ARBA00023125"/>
    </source>
</evidence>
<dbReference type="Pfam" id="PF02559">
    <property type="entry name" value="CarD_TRCF_RID"/>
    <property type="match status" value="1"/>
</dbReference>
<dbReference type="SMART" id="SM00490">
    <property type="entry name" value="HELICc"/>
    <property type="match status" value="1"/>
</dbReference>
<dbReference type="Gene3D" id="3.30.2060.10">
    <property type="entry name" value="Penicillin-binding protein 1b domain"/>
    <property type="match status" value="1"/>
</dbReference>
<feature type="domain" description="Helicase ATP-binding" evidence="14">
    <location>
        <begin position="664"/>
        <end position="825"/>
    </location>
</feature>
<evidence type="ECO:0000259" key="15">
    <source>
        <dbReference type="PROSITE" id="PS51194"/>
    </source>
</evidence>
<comment type="subcellular location">
    <subcellularLocation>
        <location evidence="1 13">Cytoplasm</location>
    </subcellularLocation>
</comment>
<keyword evidence="9 13" id="KW-0234">DNA repair</keyword>
<dbReference type="Gene3D" id="3.40.50.300">
    <property type="entry name" value="P-loop containing nucleotide triphosphate hydrolases"/>
    <property type="match status" value="2"/>
</dbReference>
<keyword evidence="8 13" id="KW-0238">DNA-binding</keyword>
<keyword evidence="4 13" id="KW-0227">DNA damage</keyword>
<dbReference type="HAMAP" id="MF_00969">
    <property type="entry name" value="TRCF"/>
    <property type="match status" value="1"/>
</dbReference>
<evidence type="ECO:0000256" key="5">
    <source>
        <dbReference type="ARBA" id="ARBA00022801"/>
    </source>
</evidence>
<dbReference type="FunFam" id="3.40.50.300:FF:000300">
    <property type="entry name" value="Transcription-repair-coupling factor"/>
    <property type="match status" value="1"/>
</dbReference>
<dbReference type="GO" id="GO:0003678">
    <property type="term" value="F:DNA helicase activity"/>
    <property type="evidence" value="ECO:0007669"/>
    <property type="project" value="TreeGrafter"/>
</dbReference>
<organism evidence="16 17">
    <name type="scientific">Pseudomonas putida</name>
    <name type="common">Arthrobacter siderocapsulatus</name>
    <dbReference type="NCBI Taxonomy" id="303"/>
    <lineage>
        <taxon>Bacteria</taxon>
        <taxon>Pseudomonadati</taxon>
        <taxon>Pseudomonadota</taxon>
        <taxon>Gammaproteobacteria</taxon>
        <taxon>Pseudomonadales</taxon>
        <taxon>Pseudomonadaceae</taxon>
        <taxon>Pseudomonas</taxon>
    </lineage>
</organism>
<evidence type="ECO:0000256" key="9">
    <source>
        <dbReference type="ARBA" id="ARBA00023204"/>
    </source>
</evidence>
<dbReference type="GO" id="GO:0016787">
    <property type="term" value="F:hydrolase activity"/>
    <property type="evidence" value="ECO:0007669"/>
    <property type="project" value="UniProtKB-KW"/>
</dbReference>
<evidence type="ECO:0000256" key="2">
    <source>
        <dbReference type="ARBA" id="ARBA00022490"/>
    </source>
</evidence>
<reference evidence="16 17" key="1">
    <citation type="submission" date="2018-06" db="EMBL/GenBank/DDBJ databases">
        <authorList>
            <consortium name="Pathogen Informatics"/>
            <person name="Doyle S."/>
        </authorList>
    </citation>
    <scope>NUCLEOTIDE SEQUENCE [LARGE SCALE GENOMIC DNA]</scope>
    <source>
        <strain evidence="16 17">NCTC7914</strain>
    </source>
</reference>
<dbReference type="AlphaFoldDB" id="A0A379KTF2"/>
<accession>A0A379KTF2</accession>
<evidence type="ECO:0000256" key="1">
    <source>
        <dbReference type="ARBA" id="ARBA00004496"/>
    </source>
</evidence>
<comment type="similarity">
    <text evidence="11 13">In the C-terminal section; belongs to the helicase family. RecG subfamily.</text>
</comment>
<dbReference type="InterPro" id="IPR041471">
    <property type="entry name" value="UvrB_inter"/>
</dbReference>
<keyword evidence="2 13" id="KW-0963">Cytoplasm</keyword>
<dbReference type="SMART" id="SM00982">
    <property type="entry name" value="TRCF"/>
    <property type="match status" value="1"/>
</dbReference>
<dbReference type="Pfam" id="PF00270">
    <property type="entry name" value="DEAD"/>
    <property type="match status" value="1"/>
</dbReference>
<evidence type="ECO:0000256" key="6">
    <source>
        <dbReference type="ARBA" id="ARBA00022806"/>
    </source>
</evidence>
<feature type="domain" description="Helicase C-terminal" evidence="15">
    <location>
        <begin position="846"/>
        <end position="1000"/>
    </location>
</feature>
<dbReference type="GO" id="GO:0003684">
    <property type="term" value="F:damaged DNA binding"/>
    <property type="evidence" value="ECO:0007669"/>
    <property type="project" value="InterPro"/>
</dbReference>
<evidence type="ECO:0000256" key="4">
    <source>
        <dbReference type="ARBA" id="ARBA00022763"/>
    </source>
</evidence>
<dbReference type="Gene3D" id="3.40.50.11140">
    <property type="match status" value="1"/>
</dbReference>